<feature type="transmembrane region" description="Helical" evidence="1">
    <location>
        <begin position="12"/>
        <end position="36"/>
    </location>
</feature>
<keyword evidence="3" id="KW-1185">Reference proteome</keyword>
<accession>A0A1J1ICK1</accession>
<gene>
    <name evidence="2" type="ORF">CLUMA_CG010679</name>
</gene>
<reference evidence="2 3" key="1">
    <citation type="submission" date="2015-04" db="EMBL/GenBank/DDBJ databases">
        <authorList>
            <person name="Syromyatnikov M.Y."/>
            <person name="Popov V.N."/>
        </authorList>
    </citation>
    <scope>NUCLEOTIDE SEQUENCE [LARGE SCALE GENOMIC DNA]</scope>
</reference>
<evidence type="ECO:0000256" key="1">
    <source>
        <dbReference type="SAM" id="Phobius"/>
    </source>
</evidence>
<evidence type="ECO:0000313" key="3">
    <source>
        <dbReference type="Proteomes" id="UP000183832"/>
    </source>
</evidence>
<dbReference type="OrthoDB" id="7550533at2759"/>
<organism evidence="2 3">
    <name type="scientific">Clunio marinus</name>
    <dbReference type="NCBI Taxonomy" id="568069"/>
    <lineage>
        <taxon>Eukaryota</taxon>
        <taxon>Metazoa</taxon>
        <taxon>Ecdysozoa</taxon>
        <taxon>Arthropoda</taxon>
        <taxon>Hexapoda</taxon>
        <taxon>Insecta</taxon>
        <taxon>Pterygota</taxon>
        <taxon>Neoptera</taxon>
        <taxon>Endopterygota</taxon>
        <taxon>Diptera</taxon>
        <taxon>Nematocera</taxon>
        <taxon>Chironomoidea</taxon>
        <taxon>Chironomidae</taxon>
        <taxon>Clunio</taxon>
    </lineage>
</organism>
<keyword evidence="1" id="KW-0812">Transmembrane</keyword>
<keyword evidence="1" id="KW-1133">Transmembrane helix</keyword>
<proteinExistence type="predicted"/>
<sequence>MGCMILQNTVTLYAIVSFNFIIGYAFLVVTALQIFFPNLLGTVLIVAGDNYYNHLCNISWHMLSVSDQKSVLLLLVSAINPKKITAGLAVLQLQTFIEIYKSIY</sequence>
<dbReference type="AlphaFoldDB" id="A0A1J1ICK1"/>
<feature type="non-terminal residue" evidence="2">
    <location>
        <position position="104"/>
    </location>
</feature>
<protein>
    <submittedName>
        <fullName evidence="2">CLUMA_CG010679, isoform A</fullName>
    </submittedName>
</protein>
<keyword evidence="1" id="KW-0472">Membrane</keyword>
<name>A0A1J1ICK1_9DIPT</name>
<evidence type="ECO:0000313" key="2">
    <source>
        <dbReference type="EMBL" id="CRK97284.1"/>
    </source>
</evidence>
<dbReference type="EMBL" id="CVRI01000047">
    <property type="protein sequence ID" value="CRK97284.1"/>
    <property type="molecule type" value="Genomic_DNA"/>
</dbReference>
<dbReference type="Proteomes" id="UP000183832">
    <property type="component" value="Unassembled WGS sequence"/>
</dbReference>